<dbReference type="EnsemblMetazoa" id="tetur11g04510.1">
    <property type="protein sequence ID" value="tetur11g04510.1"/>
    <property type="gene ID" value="tetur11g04510"/>
</dbReference>
<accession>T1KHI4</accession>
<reference evidence="2" key="1">
    <citation type="submission" date="2011-08" db="EMBL/GenBank/DDBJ databases">
        <authorList>
            <person name="Rombauts S."/>
        </authorList>
    </citation>
    <scope>NUCLEOTIDE SEQUENCE</scope>
    <source>
        <strain evidence="2">London</strain>
    </source>
</reference>
<protein>
    <submittedName>
        <fullName evidence="1">Uncharacterized protein</fullName>
    </submittedName>
</protein>
<dbReference type="AlphaFoldDB" id="T1KHI4"/>
<organism evidence="1 2">
    <name type="scientific">Tetranychus urticae</name>
    <name type="common">Two-spotted spider mite</name>
    <dbReference type="NCBI Taxonomy" id="32264"/>
    <lineage>
        <taxon>Eukaryota</taxon>
        <taxon>Metazoa</taxon>
        <taxon>Ecdysozoa</taxon>
        <taxon>Arthropoda</taxon>
        <taxon>Chelicerata</taxon>
        <taxon>Arachnida</taxon>
        <taxon>Acari</taxon>
        <taxon>Acariformes</taxon>
        <taxon>Trombidiformes</taxon>
        <taxon>Prostigmata</taxon>
        <taxon>Eleutherengona</taxon>
        <taxon>Raphignathae</taxon>
        <taxon>Tetranychoidea</taxon>
        <taxon>Tetranychidae</taxon>
        <taxon>Tetranychus</taxon>
    </lineage>
</organism>
<name>T1KHI4_TETUR</name>
<proteinExistence type="predicted"/>
<dbReference type="HOGENOM" id="CLU_3369068_0_0_1"/>
<sequence length="35" mass="3986">MNAEIEETLKRIESTHKSVMGVINLLKVMQTLSQI</sequence>
<dbReference type="Proteomes" id="UP000015104">
    <property type="component" value="Unassembled WGS sequence"/>
</dbReference>
<evidence type="ECO:0000313" key="2">
    <source>
        <dbReference type="Proteomes" id="UP000015104"/>
    </source>
</evidence>
<keyword evidence="2" id="KW-1185">Reference proteome</keyword>
<reference evidence="1" key="2">
    <citation type="submission" date="2015-06" db="UniProtKB">
        <authorList>
            <consortium name="EnsemblMetazoa"/>
        </authorList>
    </citation>
    <scope>IDENTIFICATION</scope>
</reference>
<dbReference type="EMBL" id="CAEY01000075">
    <property type="status" value="NOT_ANNOTATED_CDS"/>
    <property type="molecule type" value="Genomic_DNA"/>
</dbReference>
<evidence type="ECO:0000313" key="1">
    <source>
        <dbReference type="EnsemblMetazoa" id="tetur11g04510.1"/>
    </source>
</evidence>